<dbReference type="InterPro" id="IPR036837">
    <property type="entry name" value="Cation_efflux_CTD_sf"/>
</dbReference>
<feature type="transmembrane region" description="Helical" evidence="8">
    <location>
        <begin position="53"/>
        <end position="71"/>
    </location>
</feature>
<dbReference type="AlphaFoldDB" id="A0A7L5AFS6"/>
<feature type="transmembrane region" description="Helical" evidence="8">
    <location>
        <begin position="16"/>
        <end position="41"/>
    </location>
</feature>
<feature type="transmembrane region" description="Helical" evidence="8">
    <location>
        <begin position="160"/>
        <end position="178"/>
    </location>
</feature>
<reference evidence="11 12" key="1">
    <citation type="submission" date="2016-09" db="EMBL/GenBank/DDBJ databases">
        <title>Complete genome sequence of microbes from the polar regions.</title>
        <authorList>
            <person name="Liao L."/>
            <person name="Chen B."/>
        </authorList>
    </citation>
    <scope>NUCLEOTIDE SEQUENCE [LARGE SCALE GENOMIC DNA]</scope>
    <source>
        <strain evidence="11 12">ZS314</strain>
    </source>
</reference>
<dbReference type="SUPFAM" id="SSF160240">
    <property type="entry name" value="Cation efflux protein cytoplasmic domain-like"/>
    <property type="match status" value="1"/>
</dbReference>
<feature type="domain" description="Cation efflux protein transmembrane" evidence="9">
    <location>
        <begin position="16"/>
        <end position="208"/>
    </location>
</feature>
<evidence type="ECO:0000256" key="7">
    <source>
        <dbReference type="ARBA" id="ARBA00023136"/>
    </source>
</evidence>
<dbReference type="InterPro" id="IPR027469">
    <property type="entry name" value="Cation_efflux_TMD_sf"/>
</dbReference>
<dbReference type="SUPFAM" id="SSF161111">
    <property type="entry name" value="Cation efflux protein transmembrane domain-like"/>
    <property type="match status" value="1"/>
</dbReference>
<dbReference type="Pfam" id="PF01545">
    <property type="entry name" value="Cation_efflux"/>
    <property type="match status" value="1"/>
</dbReference>
<protein>
    <submittedName>
        <fullName evidence="11">Cation transporter</fullName>
    </submittedName>
</protein>
<name>A0A7L5AFS6_9MICO</name>
<dbReference type="NCBIfam" id="TIGR01297">
    <property type="entry name" value="CDF"/>
    <property type="match status" value="1"/>
</dbReference>
<feature type="transmembrane region" description="Helical" evidence="8">
    <location>
        <begin position="83"/>
        <end position="102"/>
    </location>
</feature>
<evidence type="ECO:0000259" key="9">
    <source>
        <dbReference type="Pfam" id="PF01545"/>
    </source>
</evidence>
<keyword evidence="4 8" id="KW-0812">Transmembrane</keyword>
<evidence type="ECO:0000259" key="10">
    <source>
        <dbReference type="Pfam" id="PF16916"/>
    </source>
</evidence>
<dbReference type="PANTHER" id="PTHR11562:SF17">
    <property type="entry name" value="RE54080P-RELATED"/>
    <property type="match status" value="1"/>
</dbReference>
<evidence type="ECO:0000256" key="4">
    <source>
        <dbReference type="ARBA" id="ARBA00022692"/>
    </source>
</evidence>
<evidence type="ECO:0000256" key="5">
    <source>
        <dbReference type="ARBA" id="ARBA00022989"/>
    </source>
</evidence>
<dbReference type="PANTHER" id="PTHR11562">
    <property type="entry name" value="CATION EFFLUX PROTEIN/ ZINC TRANSPORTER"/>
    <property type="match status" value="1"/>
</dbReference>
<evidence type="ECO:0000256" key="8">
    <source>
        <dbReference type="SAM" id="Phobius"/>
    </source>
</evidence>
<evidence type="ECO:0000256" key="1">
    <source>
        <dbReference type="ARBA" id="ARBA00004141"/>
    </source>
</evidence>
<dbReference type="OrthoDB" id="9809646at2"/>
<dbReference type="Proteomes" id="UP000464507">
    <property type="component" value="Chromosome"/>
</dbReference>
<keyword evidence="5 8" id="KW-1133">Transmembrane helix</keyword>
<evidence type="ECO:0000256" key="3">
    <source>
        <dbReference type="ARBA" id="ARBA00022448"/>
    </source>
</evidence>
<dbReference type="Pfam" id="PF16916">
    <property type="entry name" value="ZT_dimer"/>
    <property type="match status" value="1"/>
</dbReference>
<feature type="transmembrane region" description="Helical" evidence="8">
    <location>
        <begin position="184"/>
        <end position="201"/>
    </location>
</feature>
<dbReference type="InterPro" id="IPR058533">
    <property type="entry name" value="Cation_efflux_TM"/>
</dbReference>
<feature type="transmembrane region" description="Helical" evidence="8">
    <location>
        <begin position="114"/>
        <end position="139"/>
    </location>
</feature>
<keyword evidence="6" id="KW-0406">Ion transport</keyword>
<dbReference type="RefSeq" id="WP_161885174.1">
    <property type="nucleotide sequence ID" value="NZ_CP017146.1"/>
</dbReference>
<dbReference type="InterPro" id="IPR050681">
    <property type="entry name" value="CDF/SLC30A"/>
</dbReference>
<comment type="similarity">
    <text evidence="2">Belongs to the cation diffusion facilitator (CDF) transporter (TC 2.A.4) family. SLC30A subfamily.</text>
</comment>
<dbReference type="InterPro" id="IPR027470">
    <property type="entry name" value="Cation_efflux_CTD"/>
</dbReference>
<accession>A0A7L5AFS6</accession>
<comment type="subcellular location">
    <subcellularLocation>
        <location evidence="1">Membrane</location>
        <topology evidence="1">Multi-pass membrane protein</topology>
    </subcellularLocation>
</comment>
<dbReference type="GO" id="GO:0005886">
    <property type="term" value="C:plasma membrane"/>
    <property type="evidence" value="ECO:0007669"/>
    <property type="project" value="TreeGrafter"/>
</dbReference>
<evidence type="ECO:0000313" key="12">
    <source>
        <dbReference type="Proteomes" id="UP000464507"/>
    </source>
</evidence>
<proteinExistence type="inferred from homology"/>
<dbReference type="KEGG" id="mant:BHD05_03335"/>
<gene>
    <name evidence="11" type="ORF">BHD05_03335</name>
</gene>
<evidence type="ECO:0000256" key="2">
    <source>
        <dbReference type="ARBA" id="ARBA00008873"/>
    </source>
</evidence>
<dbReference type="Gene3D" id="1.20.1510.10">
    <property type="entry name" value="Cation efflux protein transmembrane domain"/>
    <property type="match status" value="1"/>
</dbReference>
<organism evidence="11 12">
    <name type="scientific">Marisediminicola antarctica</name>
    <dbReference type="NCBI Taxonomy" id="674079"/>
    <lineage>
        <taxon>Bacteria</taxon>
        <taxon>Bacillati</taxon>
        <taxon>Actinomycetota</taxon>
        <taxon>Actinomycetes</taxon>
        <taxon>Micrococcales</taxon>
        <taxon>Microbacteriaceae</taxon>
        <taxon>Marisediminicola</taxon>
    </lineage>
</organism>
<dbReference type="GO" id="GO:0005385">
    <property type="term" value="F:zinc ion transmembrane transporter activity"/>
    <property type="evidence" value="ECO:0007669"/>
    <property type="project" value="TreeGrafter"/>
</dbReference>
<keyword evidence="7 8" id="KW-0472">Membrane</keyword>
<keyword evidence="12" id="KW-1185">Reference proteome</keyword>
<sequence>MAHDHGASDLTNTRRLVIAIAITASVFVLEVVGALVSGSLALLADAGHMLSDLTALVIALIAIAIAGRPASDRRSYGSRRAEVFAALVNGLILLGVVGFVAIEGVGRLLDPAGTVVLGTPMLIVAAIGGLANVASLLVLRGGRKNSINMRGAYLEVLGDLVGSIAVIIAAVIILLTGFVAADGIASLVVAGLIVPRALSLLREATSVLAESTPRGTDVDLIRDHVLRTPGAVGVHDVHVWAITPGVNVFSAHVVVEPRVFSEGGAGRMLDALGLCLADHFDVEHSTFQLEPAEHAAHEEHGGHR</sequence>
<evidence type="ECO:0000313" key="11">
    <source>
        <dbReference type="EMBL" id="QHO68816.1"/>
    </source>
</evidence>
<dbReference type="EMBL" id="CP017146">
    <property type="protein sequence ID" value="QHO68816.1"/>
    <property type="molecule type" value="Genomic_DNA"/>
</dbReference>
<feature type="domain" description="Cation efflux protein cytoplasmic" evidence="10">
    <location>
        <begin position="213"/>
        <end position="291"/>
    </location>
</feature>
<evidence type="ECO:0000256" key="6">
    <source>
        <dbReference type="ARBA" id="ARBA00023065"/>
    </source>
</evidence>
<dbReference type="InterPro" id="IPR002524">
    <property type="entry name" value="Cation_efflux"/>
</dbReference>
<keyword evidence="3" id="KW-0813">Transport</keyword>